<evidence type="ECO:0000313" key="1">
    <source>
        <dbReference type="EMBL" id="CAD5126794.1"/>
    </source>
</evidence>
<dbReference type="EMBL" id="CAJFCJ010000084">
    <property type="protein sequence ID" value="CAD5126794.1"/>
    <property type="molecule type" value="Genomic_DNA"/>
</dbReference>
<sequence length="75" mass="8746">MPANKCNTKNCKFCNYFEESTKWTSTTFTQEDVHVSIEETKGQERDWWPHAGTYVRMWGEGNEIPPTTIDPRSTT</sequence>
<protein>
    <submittedName>
        <fullName evidence="1">Uncharacterized protein</fullName>
    </submittedName>
</protein>
<dbReference type="Proteomes" id="UP000549394">
    <property type="component" value="Unassembled WGS sequence"/>
</dbReference>
<comment type="caution">
    <text evidence="1">The sequence shown here is derived from an EMBL/GenBank/DDBJ whole genome shotgun (WGS) entry which is preliminary data.</text>
</comment>
<proteinExistence type="predicted"/>
<evidence type="ECO:0000313" key="2">
    <source>
        <dbReference type="Proteomes" id="UP000549394"/>
    </source>
</evidence>
<accession>A0A7I8WF22</accession>
<reference evidence="1 2" key="1">
    <citation type="submission" date="2020-08" db="EMBL/GenBank/DDBJ databases">
        <authorList>
            <person name="Hejnol A."/>
        </authorList>
    </citation>
    <scope>NUCLEOTIDE SEQUENCE [LARGE SCALE GENOMIC DNA]</scope>
</reference>
<name>A0A7I8WF22_9ANNE</name>
<keyword evidence="2" id="KW-1185">Reference proteome</keyword>
<gene>
    <name evidence="1" type="ORF">DGYR_LOCUS14020</name>
</gene>
<dbReference type="AlphaFoldDB" id="A0A7I8WF22"/>
<organism evidence="1 2">
    <name type="scientific">Dimorphilus gyrociliatus</name>
    <dbReference type="NCBI Taxonomy" id="2664684"/>
    <lineage>
        <taxon>Eukaryota</taxon>
        <taxon>Metazoa</taxon>
        <taxon>Spiralia</taxon>
        <taxon>Lophotrochozoa</taxon>
        <taxon>Annelida</taxon>
        <taxon>Polychaeta</taxon>
        <taxon>Polychaeta incertae sedis</taxon>
        <taxon>Dinophilidae</taxon>
        <taxon>Dimorphilus</taxon>
    </lineage>
</organism>